<keyword evidence="3" id="KW-1185">Reference proteome</keyword>
<accession>A0A395REI5</accession>
<name>A0A395REI5_9HYPO</name>
<feature type="compositionally biased region" description="Polar residues" evidence="1">
    <location>
        <begin position="219"/>
        <end position="229"/>
    </location>
</feature>
<evidence type="ECO:0000313" key="2">
    <source>
        <dbReference type="EMBL" id="RGP58272.1"/>
    </source>
</evidence>
<organism evidence="2 3">
    <name type="scientific">Fusarium longipes</name>
    <dbReference type="NCBI Taxonomy" id="694270"/>
    <lineage>
        <taxon>Eukaryota</taxon>
        <taxon>Fungi</taxon>
        <taxon>Dikarya</taxon>
        <taxon>Ascomycota</taxon>
        <taxon>Pezizomycotina</taxon>
        <taxon>Sordariomycetes</taxon>
        <taxon>Hypocreomycetidae</taxon>
        <taxon>Hypocreales</taxon>
        <taxon>Nectriaceae</taxon>
        <taxon>Fusarium</taxon>
    </lineage>
</organism>
<reference evidence="2 3" key="1">
    <citation type="journal article" date="2018" name="PLoS Pathog.">
        <title>Evolution of structural diversity of trichothecenes, a family of toxins produced by plant pathogenic and entomopathogenic fungi.</title>
        <authorList>
            <person name="Proctor R.H."/>
            <person name="McCormick S.P."/>
            <person name="Kim H.S."/>
            <person name="Cardoza R.E."/>
            <person name="Stanley A.M."/>
            <person name="Lindo L."/>
            <person name="Kelly A."/>
            <person name="Brown D.W."/>
            <person name="Lee T."/>
            <person name="Vaughan M.M."/>
            <person name="Alexander N.J."/>
            <person name="Busman M."/>
            <person name="Gutierrez S."/>
        </authorList>
    </citation>
    <scope>NUCLEOTIDE SEQUENCE [LARGE SCALE GENOMIC DNA]</scope>
    <source>
        <strain evidence="2 3">NRRL 20695</strain>
    </source>
</reference>
<dbReference type="OrthoDB" id="5068270at2759"/>
<sequence length="432" mass="49161">MPATPDRYKEFPSLDHPVLSRTPENRQILRNLKNMYDKHSKGWDVATRHSVIDFVLNGETEVTERIARSPHRHRFLQRNMTFAIWIVLRATYGLDKLTRLQHRFFKEFPGANPASFVSPLLARKTTSGPLHREEDEENEMPPPTRAPSIFGSIDVSTFAYNHPQSDPPKRKLLDAANYQPWKMLKRTVKREPDVASFETSLRPPAFPNVYVLPTEESRNGASPVNNTLLPSVESPDGLSDPEQNISLVQNDKENQAPSLDASYHEPTQVSNSAQPMESEKVSAHSPLSSSQIVPLVEQCRKFDVRIRELQTDISTMRKERQEERQSFIKTMASIRDEIRADMDRSRQSTVSTKIVQVGTVLTEYNNTIRNLHASLDALAAELGGKPEKDKPSLDLRKMVDDLRNSMGVVGTYFEAQHQEFRGKVKAFDETTD</sequence>
<feature type="region of interest" description="Disordered" evidence="1">
    <location>
        <begin position="216"/>
        <end position="243"/>
    </location>
</feature>
<dbReference type="Proteomes" id="UP000266234">
    <property type="component" value="Unassembled WGS sequence"/>
</dbReference>
<proteinExistence type="predicted"/>
<feature type="region of interest" description="Disordered" evidence="1">
    <location>
        <begin position="257"/>
        <end position="280"/>
    </location>
</feature>
<evidence type="ECO:0000313" key="3">
    <source>
        <dbReference type="Proteomes" id="UP000266234"/>
    </source>
</evidence>
<gene>
    <name evidence="2" type="ORF">FLONG3_11443</name>
</gene>
<comment type="caution">
    <text evidence="2">The sequence shown here is derived from an EMBL/GenBank/DDBJ whole genome shotgun (WGS) entry which is preliminary data.</text>
</comment>
<evidence type="ECO:0000256" key="1">
    <source>
        <dbReference type="SAM" id="MobiDB-lite"/>
    </source>
</evidence>
<dbReference type="AlphaFoldDB" id="A0A395REI5"/>
<protein>
    <submittedName>
        <fullName evidence="2">Uncharacterized protein</fullName>
    </submittedName>
</protein>
<dbReference type="EMBL" id="PXOG01000497">
    <property type="protein sequence ID" value="RGP58272.1"/>
    <property type="molecule type" value="Genomic_DNA"/>
</dbReference>
<feature type="compositionally biased region" description="Polar residues" evidence="1">
    <location>
        <begin position="265"/>
        <end position="275"/>
    </location>
</feature>